<protein>
    <submittedName>
        <fullName evidence="2">Uncharacterized protein</fullName>
    </submittedName>
</protein>
<evidence type="ECO:0000313" key="3">
    <source>
        <dbReference type="Proteomes" id="UP000735302"/>
    </source>
</evidence>
<feature type="compositionally biased region" description="Pro residues" evidence="1">
    <location>
        <begin position="63"/>
        <end position="72"/>
    </location>
</feature>
<dbReference type="Proteomes" id="UP000735302">
    <property type="component" value="Unassembled WGS sequence"/>
</dbReference>
<accession>A0AAV3XWL7</accession>
<name>A0AAV3XWL7_9GAST</name>
<organism evidence="2 3">
    <name type="scientific">Plakobranchus ocellatus</name>
    <dbReference type="NCBI Taxonomy" id="259542"/>
    <lineage>
        <taxon>Eukaryota</taxon>
        <taxon>Metazoa</taxon>
        <taxon>Spiralia</taxon>
        <taxon>Lophotrochozoa</taxon>
        <taxon>Mollusca</taxon>
        <taxon>Gastropoda</taxon>
        <taxon>Heterobranchia</taxon>
        <taxon>Euthyneura</taxon>
        <taxon>Panpulmonata</taxon>
        <taxon>Sacoglossa</taxon>
        <taxon>Placobranchoidea</taxon>
        <taxon>Plakobranchidae</taxon>
        <taxon>Plakobranchus</taxon>
    </lineage>
</organism>
<evidence type="ECO:0000313" key="2">
    <source>
        <dbReference type="EMBL" id="GFN74153.1"/>
    </source>
</evidence>
<gene>
    <name evidence="2" type="ORF">PoB_000065900</name>
</gene>
<feature type="region of interest" description="Disordered" evidence="1">
    <location>
        <begin position="50"/>
        <end position="72"/>
    </location>
</feature>
<sequence>MDGVDSTSYRTSIAICRNRQERIAFHNRLCFLQALHRGVGGTVDSEFALKSAETPPSRARALPPVPRPDGRA</sequence>
<evidence type="ECO:0000256" key="1">
    <source>
        <dbReference type="SAM" id="MobiDB-lite"/>
    </source>
</evidence>
<dbReference type="EMBL" id="BLXT01000055">
    <property type="protein sequence ID" value="GFN74153.1"/>
    <property type="molecule type" value="Genomic_DNA"/>
</dbReference>
<reference evidence="2 3" key="1">
    <citation type="journal article" date="2021" name="Elife">
        <title>Chloroplast acquisition without the gene transfer in kleptoplastic sea slugs, Plakobranchus ocellatus.</title>
        <authorList>
            <person name="Maeda T."/>
            <person name="Takahashi S."/>
            <person name="Yoshida T."/>
            <person name="Shimamura S."/>
            <person name="Takaki Y."/>
            <person name="Nagai Y."/>
            <person name="Toyoda A."/>
            <person name="Suzuki Y."/>
            <person name="Arimoto A."/>
            <person name="Ishii H."/>
            <person name="Satoh N."/>
            <person name="Nishiyama T."/>
            <person name="Hasebe M."/>
            <person name="Maruyama T."/>
            <person name="Minagawa J."/>
            <person name="Obokata J."/>
            <person name="Shigenobu S."/>
        </authorList>
    </citation>
    <scope>NUCLEOTIDE SEQUENCE [LARGE SCALE GENOMIC DNA]</scope>
</reference>
<dbReference type="AlphaFoldDB" id="A0AAV3XWL7"/>
<comment type="caution">
    <text evidence="2">The sequence shown here is derived from an EMBL/GenBank/DDBJ whole genome shotgun (WGS) entry which is preliminary data.</text>
</comment>
<keyword evidence="3" id="KW-1185">Reference proteome</keyword>
<proteinExistence type="predicted"/>